<keyword evidence="1" id="KW-0812">Transmembrane</keyword>
<protein>
    <submittedName>
        <fullName evidence="3">G_PROTEIN_RECEP_F1_2 domain-containing protein</fullName>
    </submittedName>
</protein>
<keyword evidence="1" id="KW-0472">Membrane</keyword>
<dbReference type="Proteomes" id="UP000492821">
    <property type="component" value="Unassembled WGS sequence"/>
</dbReference>
<evidence type="ECO:0000256" key="1">
    <source>
        <dbReference type="SAM" id="Phobius"/>
    </source>
</evidence>
<keyword evidence="2" id="KW-1185">Reference proteome</keyword>
<feature type="transmembrane region" description="Helical" evidence="1">
    <location>
        <begin position="56"/>
        <end position="79"/>
    </location>
</feature>
<name>A0A7E4WCK0_PANRE</name>
<proteinExistence type="predicted"/>
<keyword evidence="1" id="KW-1133">Transmembrane helix</keyword>
<evidence type="ECO:0000313" key="2">
    <source>
        <dbReference type="Proteomes" id="UP000492821"/>
    </source>
</evidence>
<dbReference type="AlphaFoldDB" id="A0A7E4WCK0"/>
<reference evidence="3" key="2">
    <citation type="submission" date="2020-10" db="UniProtKB">
        <authorList>
            <consortium name="WormBaseParasite"/>
        </authorList>
    </citation>
    <scope>IDENTIFICATION</scope>
</reference>
<evidence type="ECO:0000313" key="3">
    <source>
        <dbReference type="WBParaSite" id="Pan_g9289.t1"/>
    </source>
</evidence>
<feature type="transmembrane region" description="Helical" evidence="1">
    <location>
        <begin position="25"/>
        <end position="44"/>
    </location>
</feature>
<organism evidence="2 3">
    <name type="scientific">Panagrellus redivivus</name>
    <name type="common">Microworm</name>
    <dbReference type="NCBI Taxonomy" id="6233"/>
    <lineage>
        <taxon>Eukaryota</taxon>
        <taxon>Metazoa</taxon>
        <taxon>Ecdysozoa</taxon>
        <taxon>Nematoda</taxon>
        <taxon>Chromadorea</taxon>
        <taxon>Rhabditida</taxon>
        <taxon>Tylenchina</taxon>
        <taxon>Panagrolaimomorpha</taxon>
        <taxon>Panagrolaimoidea</taxon>
        <taxon>Panagrolaimidae</taxon>
        <taxon>Panagrellus</taxon>
    </lineage>
</organism>
<reference evidence="2" key="1">
    <citation type="journal article" date="2013" name="Genetics">
        <title>The draft genome and transcriptome of Panagrellus redivivus are shaped by the harsh demands of a free-living lifestyle.</title>
        <authorList>
            <person name="Srinivasan J."/>
            <person name="Dillman A.R."/>
            <person name="Macchietto M.G."/>
            <person name="Heikkinen L."/>
            <person name="Lakso M."/>
            <person name="Fracchia K.M."/>
            <person name="Antoshechkin I."/>
            <person name="Mortazavi A."/>
            <person name="Wong G."/>
            <person name="Sternberg P.W."/>
        </authorList>
    </citation>
    <scope>NUCLEOTIDE SEQUENCE [LARGE SCALE GENOMIC DNA]</scope>
    <source>
        <strain evidence="2">MT8872</strain>
    </source>
</reference>
<dbReference type="WBParaSite" id="Pan_g9289.t1">
    <property type="protein sequence ID" value="Pan_g9289.t1"/>
    <property type="gene ID" value="Pan_g9289"/>
</dbReference>
<accession>A0A7E4WCK0</accession>
<sequence>MHVDRESEQPCITVDYDLRTKFQMFTLLICGVICVVLIIDLMLSPPDDKTVLFMGYTVNIYVISLEVVYGTEALMLLLISKIIRDTFFEFLFIDRIAKVCRRIRPKNNKVKTVRIQSIFINK</sequence>